<dbReference type="STRING" id="398673.A0A2P4ZTN7"/>
<name>A0A2P4ZTN7_9HYPO</name>
<dbReference type="Pfam" id="PF23305">
    <property type="entry name" value="DUF7082"/>
    <property type="match status" value="2"/>
</dbReference>
<comment type="caution">
    <text evidence="3">The sequence shown here is derived from an EMBL/GenBank/DDBJ whole genome shotgun (WGS) entry which is preliminary data.</text>
</comment>
<evidence type="ECO:0000313" key="3">
    <source>
        <dbReference type="EMBL" id="PON27638.1"/>
    </source>
</evidence>
<evidence type="ECO:0000313" key="4">
    <source>
        <dbReference type="Proteomes" id="UP000054821"/>
    </source>
</evidence>
<dbReference type="PANTHER" id="PTHR39463:SF1">
    <property type="entry name" value="MEDUSA"/>
    <property type="match status" value="1"/>
</dbReference>
<feature type="region of interest" description="Disordered" evidence="1">
    <location>
        <begin position="228"/>
        <end position="253"/>
    </location>
</feature>
<dbReference type="EMBL" id="JPDN02000009">
    <property type="protein sequence ID" value="PON27638.1"/>
    <property type="molecule type" value="Genomic_DNA"/>
</dbReference>
<reference evidence="3 4" key="1">
    <citation type="journal article" date="2016" name="Genome Announc.">
        <title>Draft Whole-Genome Sequence of Trichoderma gamsii T6085, a Promising Biocontrol Agent of Fusarium Head Blight on Wheat.</title>
        <authorList>
            <person name="Baroncelli R."/>
            <person name="Zapparata A."/>
            <person name="Piaggeschi G."/>
            <person name="Sarrocco S."/>
            <person name="Vannacci G."/>
        </authorList>
    </citation>
    <scope>NUCLEOTIDE SEQUENCE [LARGE SCALE GENOMIC DNA]</scope>
    <source>
        <strain evidence="3 4">T6085</strain>
    </source>
</reference>
<dbReference type="PANTHER" id="PTHR39463">
    <property type="entry name" value="MEDUSA"/>
    <property type="match status" value="1"/>
</dbReference>
<sequence>MGETEDERESAPLVVEAESKQLDTSPLLAAIDALDYSLQTTNRQDPTLMQPILLAPPTLHLQSNETPSLNSTSPIANHRSMYTSKTVLKVNGNLKQMAARWTEEEWTNRRRIVHFSKSQDGDILNVDSKAVPVTEIPANSICISCICSWKHLASSSIEKKNRLLHNLDDFHPQTISGTKNHTSGLFKTVMDFGHPRPRDMEMDFKMLPWNCLEPMLKTTIRKYSFMSSETKHGNPERERELDADDTPAASSELSGFCPGRPGTFLRWLEDTLFSILKDLDADNDVRERLLGVLPDLLRAFALKIGYNMPTDAHHAAEYFVEKYRQEANNAQE</sequence>
<keyword evidence="4" id="KW-1185">Reference proteome</keyword>
<feature type="domain" description="DUF7082" evidence="2">
    <location>
        <begin position="155"/>
        <end position="219"/>
    </location>
</feature>
<dbReference type="GO" id="GO:0005634">
    <property type="term" value="C:nucleus"/>
    <property type="evidence" value="ECO:0007669"/>
    <property type="project" value="TreeGrafter"/>
</dbReference>
<feature type="domain" description="DUF7082" evidence="2">
    <location>
        <begin position="85"/>
        <end position="148"/>
    </location>
</feature>
<dbReference type="Proteomes" id="UP000054821">
    <property type="component" value="Unassembled WGS sequence"/>
</dbReference>
<evidence type="ECO:0000256" key="1">
    <source>
        <dbReference type="SAM" id="MobiDB-lite"/>
    </source>
</evidence>
<feature type="compositionally biased region" description="Basic and acidic residues" evidence="1">
    <location>
        <begin position="229"/>
        <end position="240"/>
    </location>
</feature>
<protein>
    <recommendedName>
        <fullName evidence="2">DUF7082 domain-containing protein</fullName>
    </recommendedName>
</protein>
<proteinExistence type="predicted"/>
<accession>A0A2P4ZTN7</accession>
<evidence type="ECO:0000259" key="2">
    <source>
        <dbReference type="Pfam" id="PF23305"/>
    </source>
</evidence>
<dbReference type="GeneID" id="29981355"/>
<dbReference type="InterPro" id="IPR055509">
    <property type="entry name" value="DUF7082"/>
</dbReference>
<gene>
    <name evidence="3" type="ORF">TGAM01_v203405</name>
</gene>
<dbReference type="RefSeq" id="XP_018665543.2">
    <property type="nucleotide sequence ID" value="XM_018801272.2"/>
</dbReference>
<dbReference type="AlphaFoldDB" id="A0A2P4ZTN7"/>
<organism evidence="3 4">
    <name type="scientific">Trichoderma gamsii</name>
    <dbReference type="NCBI Taxonomy" id="398673"/>
    <lineage>
        <taxon>Eukaryota</taxon>
        <taxon>Fungi</taxon>
        <taxon>Dikarya</taxon>
        <taxon>Ascomycota</taxon>
        <taxon>Pezizomycotina</taxon>
        <taxon>Sordariomycetes</taxon>
        <taxon>Hypocreomycetidae</taxon>
        <taxon>Hypocreales</taxon>
        <taxon>Hypocreaceae</taxon>
        <taxon>Trichoderma</taxon>
    </lineage>
</organism>